<evidence type="ECO:0000313" key="4">
    <source>
        <dbReference type="Proteomes" id="UP000177169"/>
    </source>
</evidence>
<keyword evidence="2" id="KW-0472">Membrane</keyword>
<comment type="caution">
    <text evidence="3">The sequence shown here is derived from an EMBL/GenBank/DDBJ whole genome shotgun (WGS) entry which is preliminary data.</text>
</comment>
<name>A0A1F7Z3B1_9BACT</name>
<feature type="transmembrane region" description="Helical" evidence="2">
    <location>
        <begin position="183"/>
        <end position="202"/>
    </location>
</feature>
<evidence type="ECO:0000313" key="3">
    <source>
        <dbReference type="EMBL" id="OGM33997.1"/>
    </source>
</evidence>
<dbReference type="Proteomes" id="UP000177169">
    <property type="component" value="Unassembled WGS sequence"/>
</dbReference>
<dbReference type="EMBL" id="MGGR01000010">
    <property type="protein sequence ID" value="OGM33997.1"/>
    <property type="molecule type" value="Genomic_DNA"/>
</dbReference>
<keyword evidence="2" id="KW-0812">Transmembrane</keyword>
<organism evidence="3 4">
    <name type="scientific">Candidatus Woesebacteria bacterium RIFCSPHIGHO2_02_FULL_39_13</name>
    <dbReference type="NCBI Taxonomy" id="1802505"/>
    <lineage>
        <taxon>Bacteria</taxon>
        <taxon>Candidatus Woeseibacteriota</taxon>
    </lineage>
</organism>
<protein>
    <submittedName>
        <fullName evidence="3">Uncharacterized protein</fullName>
    </submittedName>
</protein>
<accession>A0A1F7Z3B1</accession>
<feature type="region of interest" description="Disordered" evidence="1">
    <location>
        <begin position="135"/>
        <end position="171"/>
    </location>
</feature>
<proteinExistence type="predicted"/>
<keyword evidence="2" id="KW-1133">Transmembrane helix</keyword>
<evidence type="ECO:0000256" key="2">
    <source>
        <dbReference type="SAM" id="Phobius"/>
    </source>
</evidence>
<reference evidence="3 4" key="1">
    <citation type="journal article" date="2016" name="Nat. Commun.">
        <title>Thousands of microbial genomes shed light on interconnected biogeochemical processes in an aquifer system.</title>
        <authorList>
            <person name="Anantharaman K."/>
            <person name="Brown C.T."/>
            <person name="Hug L.A."/>
            <person name="Sharon I."/>
            <person name="Castelle C.J."/>
            <person name="Probst A.J."/>
            <person name="Thomas B.C."/>
            <person name="Singh A."/>
            <person name="Wilkins M.J."/>
            <person name="Karaoz U."/>
            <person name="Brodie E.L."/>
            <person name="Williams K.H."/>
            <person name="Hubbard S.S."/>
            <person name="Banfield J.F."/>
        </authorList>
    </citation>
    <scope>NUCLEOTIDE SEQUENCE [LARGE SCALE GENOMIC DNA]</scope>
</reference>
<evidence type="ECO:0000256" key="1">
    <source>
        <dbReference type="SAM" id="MobiDB-lite"/>
    </source>
</evidence>
<sequence length="206" mass="22413">MKKIQIILVILASTTLLFLFKNKVLASDGTVELRSTQGTDSRCFAASLLMEDLAYTILVSCRDLIYPGEFGLINYALWAQPTDGTSTVFLGLLGYGKSTVRIAKPFNSLFVTIESQIGATPTGRVVMRGNVSPVTFLDRPTTATPTPGEETKQGEEQTQEGEQEQEQQPQSTRDKLFLALRRAGIAALIALVALIGLIFVVTRARG</sequence>
<dbReference type="AlphaFoldDB" id="A0A1F7Z3B1"/>
<gene>
    <name evidence="3" type="ORF">A3D01_03640</name>
</gene>